<proteinExistence type="predicted"/>
<accession>A0A4U5PTJ2</accession>
<comment type="caution">
    <text evidence="2">The sequence shown here is derived from an EMBL/GenBank/DDBJ whole genome shotgun (WGS) entry which is preliminary data.</text>
</comment>
<protein>
    <submittedName>
        <fullName evidence="2">Uncharacterized protein</fullName>
    </submittedName>
</protein>
<feature type="transmembrane region" description="Helical" evidence="1">
    <location>
        <begin position="48"/>
        <end position="69"/>
    </location>
</feature>
<reference evidence="2" key="1">
    <citation type="submission" date="2018-10" db="EMBL/GenBank/DDBJ databases">
        <title>Population genomic analysis revealed the cold adaptation of white poplar.</title>
        <authorList>
            <person name="Liu Y.-J."/>
        </authorList>
    </citation>
    <scope>NUCLEOTIDE SEQUENCE [LARGE SCALE GENOMIC DNA]</scope>
    <source>
        <strain evidence="2">PAL-ZL1</strain>
    </source>
</reference>
<name>A0A4U5PTJ2_POPAL</name>
<keyword evidence="1" id="KW-0812">Transmembrane</keyword>
<dbReference type="AlphaFoldDB" id="A0A4U5PTJ2"/>
<evidence type="ECO:0000313" key="2">
    <source>
        <dbReference type="EMBL" id="TKS00454.1"/>
    </source>
</evidence>
<keyword evidence="1" id="KW-1133">Transmembrane helix</keyword>
<evidence type="ECO:0000256" key="1">
    <source>
        <dbReference type="SAM" id="Phobius"/>
    </source>
</evidence>
<dbReference type="EMBL" id="RCHU01000605">
    <property type="protein sequence ID" value="TKS00454.1"/>
    <property type="molecule type" value="Genomic_DNA"/>
</dbReference>
<gene>
    <name evidence="2" type="ORF">D5086_0000183180</name>
</gene>
<keyword evidence="1" id="KW-0472">Membrane</keyword>
<organism evidence="2">
    <name type="scientific">Populus alba</name>
    <name type="common">White poplar</name>
    <dbReference type="NCBI Taxonomy" id="43335"/>
    <lineage>
        <taxon>Eukaryota</taxon>
        <taxon>Viridiplantae</taxon>
        <taxon>Streptophyta</taxon>
        <taxon>Embryophyta</taxon>
        <taxon>Tracheophyta</taxon>
        <taxon>Spermatophyta</taxon>
        <taxon>Magnoliopsida</taxon>
        <taxon>eudicotyledons</taxon>
        <taxon>Gunneridae</taxon>
        <taxon>Pentapetalae</taxon>
        <taxon>rosids</taxon>
        <taxon>fabids</taxon>
        <taxon>Malpighiales</taxon>
        <taxon>Salicaceae</taxon>
        <taxon>Saliceae</taxon>
        <taxon>Populus</taxon>
    </lineage>
</organism>
<sequence>MNLLEGWKKGQKLLGLRASSGAAAAPTSFGPVFEVGKTKLLLLSPGTITISAAVSLKTSATGAFMSVLVQSSRRWRRSWFLGLRSYRTAVVLEKFTAAATVFRSVQGSYV</sequence>